<feature type="compositionally biased region" description="Basic and acidic residues" evidence="1">
    <location>
        <begin position="39"/>
        <end position="62"/>
    </location>
</feature>
<feature type="region of interest" description="Disordered" evidence="1">
    <location>
        <begin position="1"/>
        <end position="62"/>
    </location>
</feature>
<sequence>MGITKTGKLEKKYEERNGKYGNGEIGKEVGSTKTGKLQKKYEERSRKYENGEIGKEEGSVTRRHNERECLWSAEGQFDQLFGEYSKKGLLTKNSVTKNLG</sequence>
<keyword evidence="3" id="KW-1185">Reference proteome</keyword>
<feature type="compositionally biased region" description="Basic and acidic residues" evidence="1">
    <location>
        <begin position="7"/>
        <end position="18"/>
    </location>
</feature>
<accession>A0A4Y2G0K3</accession>
<dbReference type="AlphaFoldDB" id="A0A4Y2G0K3"/>
<evidence type="ECO:0000313" key="2">
    <source>
        <dbReference type="EMBL" id="GBM45434.1"/>
    </source>
</evidence>
<name>A0A4Y2G0K3_ARAVE</name>
<evidence type="ECO:0000256" key="1">
    <source>
        <dbReference type="SAM" id="MobiDB-lite"/>
    </source>
</evidence>
<organism evidence="2 3">
    <name type="scientific">Araneus ventricosus</name>
    <name type="common">Orbweaver spider</name>
    <name type="synonym">Epeira ventricosa</name>
    <dbReference type="NCBI Taxonomy" id="182803"/>
    <lineage>
        <taxon>Eukaryota</taxon>
        <taxon>Metazoa</taxon>
        <taxon>Ecdysozoa</taxon>
        <taxon>Arthropoda</taxon>
        <taxon>Chelicerata</taxon>
        <taxon>Arachnida</taxon>
        <taxon>Araneae</taxon>
        <taxon>Araneomorphae</taxon>
        <taxon>Entelegynae</taxon>
        <taxon>Araneoidea</taxon>
        <taxon>Araneidae</taxon>
        <taxon>Araneus</taxon>
    </lineage>
</organism>
<protein>
    <submittedName>
        <fullName evidence="2">Uncharacterized protein</fullName>
    </submittedName>
</protein>
<dbReference type="EMBL" id="BGPR01001100">
    <property type="protein sequence ID" value="GBM45434.1"/>
    <property type="molecule type" value="Genomic_DNA"/>
</dbReference>
<gene>
    <name evidence="2" type="ORF">AVEN_56276_1</name>
</gene>
<proteinExistence type="predicted"/>
<comment type="caution">
    <text evidence="2">The sequence shown here is derived from an EMBL/GenBank/DDBJ whole genome shotgun (WGS) entry which is preliminary data.</text>
</comment>
<reference evidence="2 3" key="1">
    <citation type="journal article" date="2019" name="Sci. Rep.">
        <title>Orb-weaving spider Araneus ventricosus genome elucidates the spidroin gene catalogue.</title>
        <authorList>
            <person name="Kono N."/>
            <person name="Nakamura H."/>
            <person name="Ohtoshi R."/>
            <person name="Moran D.A.P."/>
            <person name="Shinohara A."/>
            <person name="Yoshida Y."/>
            <person name="Fujiwara M."/>
            <person name="Mori M."/>
            <person name="Tomita M."/>
            <person name="Arakawa K."/>
        </authorList>
    </citation>
    <scope>NUCLEOTIDE SEQUENCE [LARGE SCALE GENOMIC DNA]</scope>
</reference>
<evidence type="ECO:0000313" key="3">
    <source>
        <dbReference type="Proteomes" id="UP000499080"/>
    </source>
</evidence>
<dbReference type="Proteomes" id="UP000499080">
    <property type="component" value="Unassembled WGS sequence"/>
</dbReference>